<dbReference type="PROSITE" id="PS51707">
    <property type="entry name" value="CYTH"/>
    <property type="match status" value="1"/>
</dbReference>
<dbReference type="SMART" id="SM01118">
    <property type="entry name" value="CYTH"/>
    <property type="match status" value="1"/>
</dbReference>
<dbReference type="AlphaFoldDB" id="A0A7W6RBM0"/>
<dbReference type="Pfam" id="PF05235">
    <property type="entry name" value="CHAD"/>
    <property type="match status" value="1"/>
</dbReference>
<dbReference type="PANTHER" id="PTHR39569:SF1">
    <property type="entry name" value="INORGANIC TRIPHOSPHATASE"/>
    <property type="match status" value="1"/>
</dbReference>
<gene>
    <name evidence="3" type="ORF">GGD89_001159</name>
</gene>
<dbReference type="PROSITE" id="PS51708">
    <property type="entry name" value="CHAD"/>
    <property type="match status" value="1"/>
</dbReference>
<name>A0A7W6RBM0_9PROT</name>
<keyword evidence="4" id="KW-1185">Reference proteome</keyword>
<dbReference type="InterPro" id="IPR007899">
    <property type="entry name" value="CHAD_dom"/>
</dbReference>
<dbReference type="CDD" id="cd07756">
    <property type="entry name" value="CYTH-like_Pase_CHAD"/>
    <property type="match status" value="1"/>
</dbReference>
<evidence type="ECO:0000259" key="2">
    <source>
        <dbReference type="PROSITE" id="PS51708"/>
    </source>
</evidence>
<dbReference type="InterPro" id="IPR039013">
    <property type="entry name" value="YgiF"/>
</dbReference>
<dbReference type="Pfam" id="PF01928">
    <property type="entry name" value="CYTH"/>
    <property type="match status" value="1"/>
</dbReference>
<dbReference type="InterPro" id="IPR038186">
    <property type="entry name" value="CHAD_dom_sf"/>
</dbReference>
<dbReference type="InterPro" id="IPR023577">
    <property type="entry name" value="CYTH_domain"/>
</dbReference>
<proteinExistence type="predicted"/>
<evidence type="ECO:0000313" key="3">
    <source>
        <dbReference type="EMBL" id="MBB4265540.1"/>
    </source>
</evidence>
<dbReference type="RefSeq" id="WP_184043150.1">
    <property type="nucleotide sequence ID" value="NZ_JACIGK010000006.1"/>
</dbReference>
<organism evidence="3 4">
    <name type="scientific">Roseospira visakhapatnamensis</name>
    <dbReference type="NCBI Taxonomy" id="390880"/>
    <lineage>
        <taxon>Bacteria</taxon>
        <taxon>Pseudomonadati</taxon>
        <taxon>Pseudomonadota</taxon>
        <taxon>Alphaproteobacteria</taxon>
        <taxon>Rhodospirillales</taxon>
        <taxon>Rhodospirillaceae</taxon>
        <taxon>Roseospira</taxon>
    </lineage>
</organism>
<feature type="domain" description="CYTH" evidence="1">
    <location>
        <begin position="1"/>
        <end position="204"/>
    </location>
</feature>
<dbReference type="SMART" id="SM00880">
    <property type="entry name" value="CHAD"/>
    <property type="match status" value="1"/>
</dbReference>
<dbReference type="EMBL" id="JACIGK010000006">
    <property type="protein sequence ID" value="MBB4265540.1"/>
    <property type="molecule type" value="Genomic_DNA"/>
</dbReference>
<dbReference type="InterPro" id="IPR033469">
    <property type="entry name" value="CYTH-like_dom_sf"/>
</dbReference>
<evidence type="ECO:0000259" key="1">
    <source>
        <dbReference type="PROSITE" id="PS51707"/>
    </source>
</evidence>
<dbReference type="SUPFAM" id="SSF55154">
    <property type="entry name" value="CYTH-like phosphatases"/>
    <property type="match status" value="1"/>
</dbReference>
<dbReference type="Proteomes" id="UP000554286">
    <property type="component" value="Unassembled WGS sequence"/>
</dbReference>
<protein>
    <submittedName>
        <fullName evidence="3">Inorganic triphosphatase YgiF</fullName>
    </submittedName>
</protein>
<dbReference type="GO" id="GO:0046872">
    <property type="term" value="F:metal ion binding"/>
    <property type="evidence" value="ECO:0007669"/>
    <property type="project" value="TreeGrafter"/>
</dbReference>
<dbReference type="Gene3D" id="2.40.320.10">
    <property type="entry name" value="Hypothetical Protein Pfu-838710-001"/>
    <property type="match status" value="1"/>
</dbReference>
<accession>A0A7W6RBM0</accession>
<evidence type="ECO:0000313" key="4">
    <source>
        <dbReference type="Proteomes" id="UP000554286"/>
    </source>
</evidence>
<sequence>MELKLVVAPAHLTKVRGLGWVRDLCHGRPARRHLVSTYFDTVDETLLRRGVALRVRRQGRARIQAIKADQQDAAGLFHRLEWESEVAGEVPDLAAARAAGLEALVEGVAVADEGADALRPVCATDVHRTEMRLMGDDWAVSMALDHGTVSAGGREAAISEIELELVRGTAGAVYALAARLAETVPVRLGRFSKAERALALARGAPPPPRPARAQDLPLSPDMPVGAAFQAIGRACLAQMAGNEAALLERHDPEAVHQMRIAVRRMRAAMTTFGAVARGPGLDGVKADLRWLMGVLGPARDIDVFLADILDPVIARSPEDPGLARLRALFSARRDARYRDALAAVGDARFTRLILGLGAWIEGGDWLDDPRRAKARAAPVAAFARATLERRRRKVRKAGRRFDGLTPEARHDLRILVKKLRYTGEFFAGVFGTKVARPVLKDLARLQDQLGALNDVAVAGALLRETLAEHSPDAGPAEEAERAWGAGLVTGWHRRDAADALDQARRTWARLNKRHPFWRPTRRR</sequence>
<dbReference type="Gene3D" id="1.40.20.10">
    <property type="entry name" value="CHAD domain"/>
    <property type="match status" value="1"/>
</dbReference>
<comment type="caution">
    <text evidence="3">The sequence shown here is derived from an EMBL/GenBank/DDBJ whole genome shotgun (WGS) entry which is preliminary data.</text>
</comment>
<reference evidence="3 4" key="1">
    <citation type="submission" date="2020-08" db="EMBL/GenBank/DDBJ databases">
        <title>Genome sequencing of Purple Non-Sulfur Bacteria from various extreme environments.</title>
        <authorList>
            <person name="Mayer M."/>
        </authorList>
    </citation>
    <scope>NUCLEOTIDE SEQUENCE [LARGE SCALE GENOMIC DNA]</scope>
    <source>
        <strain evidence="3 4">JA131</strain>
    </source>
</reference>
<dbReference type="GO" id="GO:0050355">
    <property type="term" value="F:inorganic triphosphate phosphatase activity"/>
    <property type="evidence" value="ECO:0007669"/>
    <property type="project" value="InterPro"/>
</dbReference>
<feature type="domain" description="CHAD" evidence="2">
    <location>
        <begin position="221"/>
        <end position="505"/>
    </location>
</feature>
<dbReference type="PANTHER" id="PTHR39569">
    <property type="entry name" value="INORGANIC TRIPHOSPHATASE"/>
    <property type="match status" value="1"/>
</dbReference>